<accession>A0AAW0B9P1</accession>
<proteinExistence type="predicted"/>
<sequence>MSYTPIAPVPGLTAKHEPLNSEECFAGKPQQSESLYYTSPSPSLPPSSRSQSIPPQHEVCGSSSLVQTLLHAHIMQAVNQKQLNDASVSIFRSTTDVENTSIPIPNSIDVSQSHSGEHAKLFPELWSEIFANCLSTPVGDDWPRGCSQYEKQLLTLAGVCSYWRQILLCAAVYWRWIQYAPSSRSGKDSDVDKITTWLSRSRKAPLHIALTFKHRPSLMSGRTSASPARVVDTIFATSHRWESLFISCQGFSPISLLAPVSGNLRALRKIEFDSVLSDMDNGDAVFGLFEGSQRLTSISALKGGHSSGLEVLKVLDGMTMALNHLTSVNLTPRIGSAQEFFAIPRTLTQCRRFDGKHRRRLTSRSPAAS</sequence>
<name>A0AAW0B9P1_9AGAR</name>
<feature type="compositionally biased region" description="Polar residues" evidence="1">
    <location>
        <begin position="29"/>
        <end position="38"/>
    </location>
</feature>
<evidence type="ECO:0008006" key="4">
    <source>
        <dbReference type="Google" id="ProtNLM"/>
    </source>
</evidence>
<dbReference type="Proteomes" id="UP001383192">
    <property type="component" value="Unassembled WGS sequence"/>
</dbReference>
<keyword evidence="3" id="KW-1185">Reference proteome</keyword>
<dbReference type="EMBL" id="JAYKXP010000144">
    <property type="protein sequence ID" value="KAK7022887.1"/>
    <property type="molecule type" value="Genomic_DNA"/>
</dbReference>
<comment type="caution">
    <text evidence="2">The sequence shown here is derived from an EMBL/GenBank/DDBJ whole genome shotgun (WGS) entry which is preliminary data.</text>
</comment>
<evidence type="ECO:0000313" key="2">
    <source>
        <dbReference type="EMBL" id="KAK7022887.1"/>
    </source>
</evidence>
<reference evidence="2 3" key="1">
    <citation type="submission" date="2024-01" db="EMBL/GenBank/DDBJ databases">
        <title>A draft genome for a cacao thread blight-causing isolate of Paramarasmius palmivorus.</title>
        <authorList>
            <person name="Baruah I.K."/>
            <person name="Bukari Y."/>
            <person name="Amoako-Attah I."/>
            <person name="Meinhardt L.W."/>
            <person name="Bailey B.A."/>
            <person name="Cohen S.P."/>
        </authorList>
    </citation>
    <scope>NUCLEOTIDE SEQUENCE [LARGE SCALE GENOMIC DNA]</scope>
    <source>
        <strain evidence="2 3">GH-12</strain>
    </source>
</reference>
<evidence type="ECO:0000313" key="3">
    <source>
        <dbReference type="Proteomes" id="UP001383192"/>
    </source>
</evidence>
<evidence type="ECO:0000256" key="1">
    <source>
        <dbReference type="SAM" id="MobiDB-lite"/>
    </source>
</evidence>
<feature type="compositionally biased region" description="Low complexity" evidence="1">
    <location>
        <begin position="46"/>
        <end position="55"/>
    </location>
</feature>
<dbReference type="AlphaFoldDB" id="A0AAW0B9P1"/>
<feature type="region of interest" description="Disordered" evidence="1">
    <location>
        <begin position="1"/>
        <end position="57"/>
    </location>
</feature>
<organism evidence="2 3">
    <name type="scientific">Paramarasmius palmivorus</name>
    <dbReference type="NCBI Taxonomy" id="297713"/>
    <lineage>
        <taxon>Eukaryota</taxon>
        <taxon>Fungi</taxon>
        <taxon>Dikarya</taxon>
        <taxon>Basidiomycota</taxon>
        <taxon>Agaricomycotina</taxon>
        <taxon>Agaricomycetes</taxon>
        <taxon>Agaricomycetidae</taxon>
        <taxon>Agaricales</taxon>
        <taxon>Marasmiineae</taxon>
        <taxon>Marasmiaceae</taxon>
        <taxon>Paramarasmius</taxon>
    </lineage>
</organism>
<protein>
    <recommendedName>
        <fullName evidence="4">F-box domain-containing protein</fullName>
    </recommendedName>
</protein>
<gene>
    <name evidence="2" type="ORF">VNI00_016874</name>
</gene>